<evidence type="ECO:0000256" key="3">
    <source>
        <dbReference type="ARBA" id="ARBA00022729"/>
    </source>
</evidence>
<organism evidence="7 8">
    <name type="scientific">Rahnella variigena</name>
    <dbReference type="NCBI Taxonomy" id="574964"/>
    <lineage>
        <taxon>Bacteria</taxon>
        <taxon>Pseudomonadati</taxon>
        <taxon>Pseudomonadota</taxon>
        <taxon>Gammaproteobacteria</taxon>
        <taxon>Enterobacterales</taxon>
        <taxon>Yersiniaceae</taxon>
        <taxon>Rahnella</taxon>
    </lineage>
</organism>
<sequence length="172" mass="18416">MIKQFLICLGFIFTCFPGSAEQITINISAKLSSSTCSLSSGSNNSVVNMTTGLLNGKNLGVPFGLTPFNIIIENCPLEINTVNVRFTGASDEKMPNLLQINSGAEGEANGVAIGLYDMNITNLDIRNNFSSFNLTHSSDINKLSFYAAYVKTSGEMSPGKVTGVTSFEISYD</sequence>
<dbReference type="Gene3D" id="2.60.40.1090">
    <property type="entry name" value="Fimbrial-type adhesion domain"/>
    <property type="match status" value="1"/>
</dbReference>
<dbReference type="EMBL" id="NSDJ01000001">
    <property type="protein sequence ID" value="RKF67979.1"/>
    <property type="molecule type" value="Genomic_DNA"/>
</dbReference>
<keyword evidence="4" id="KW-0281">Fimbrium</keyword>
<comment type="similarity">
    <text evidence="2">Belongs to the fimbrial protein family.</text>
</comment>
<keyword evidence="8" id="KW-1185">Reference proteome</keyword>
<evidence type="ECO:0000256" key="4">
    <source>
        <dbReference type="ARBA" id="ARBA00023263"/>
    </source>
</evidence>
<evidence type="ECO:0000313" key="7">
    <source>
        <dbReference type="EMBL" id="RKF67979.1"/>
    </source>
</evidence>
<gene>
    <name evidence="7" type="ORF">CKQ54_06140</name>
</gene>
<dbReference type="SUPFAM" id="SSF49401">
    <property type="entry name" value="Bacterial adhesins"/>
    <property type="match status" value="1"/>
</dbReference>
<dbReference type="PANTHER" id="PTHR33420:SF3">
    <property type="entry name" value="FIMBRIAL SUBUNIT ELFA"/>
    <property type="match status" value="1"/>
</dbReference>
<dbReference type="RefSeq" id="WP_120349663.1">
    <property type="nucleotide sequence ID" value="NZ_NSDJ01000001.1"/>
</dbReference>
<reference evidence="7 8" key="1">
    <citation type="submission" date="2017-08" db="EMBL/GenBank/DDBJ databases">
        <title>Comparative genomics of bacteria isolated from necrotic lesions of AOD affected trees.</title>
        <authorList>
            <person name="Doonan J."/>
            <person name="Denman S."/>
            <person name="Mcdonald J.E."/>
        </authorList>
    </citation>
    <scope>NUCLEOTIDE SEQUENCE [LARGE SCALE GENOMIC DNA]</scope>
    <source>
        <strain evidence="7 8">CIP 105588</strain>
    </source>
</reference>
<dbReference type="Pfam" id="PF00419">
    <property type="entry name" value="Fimbrial"/>
    <property type="match status" value="1"/>
</dbReference>
<evidence type="ECO:0000259" key="6">
    <source>
        <dbReference type="Pfam" id="PF00419"/>
    </source>
</evidence>
<dbReference type="PANTHER" id="PTHR33420">
    <property type="entry name" value="FIMBRIAL SUBUNIT ELFA-RELATED"/>
    <property type="match status" value="1"/>
</dbReference>
<accession>A0ABX9PTQ6</accession>
<dbReference type="GeneID" id="302708381"/>
<evidence type="ECO:0000313" key="8">
    <source>
        <dbReference type="Proteomes" id="UP000284853"/>
    </source>
</evidence>
<feature type="signal peptide" evidence="5">
    <location>
        <begin position="1"/>
        <end position="20"/>
    </location>
</feature>
<evidence type="ECO:0000256" key="1">
    <source>
        <dbReference type="ARBA" id="ARBA00004561"/>
    </source>
</evidence>
<protein>
    <submittedName>
        <fullName evidence="7">Fimbrial protein</fullName>
    </submittedName>
</protein>
<comment type="caution">
    <text evidence="7">The sequence shown here is derived from an EMBL/GenBank/DDBJ whole genome shotgun (WGS) entry which is preliminary data.</text>
</comment>
<feature type="chain" id="PRO_5046956734" evidence="5">
    <location>
        <begin position="21"/>
        <end position="172"/>
    </location>
</feature>
<evidence type="ECO:0000256" key="5">
    <source>
        <dbReference type="SAM" id="SignalP"/>
    </source>
</evidence>
<comment type="subcellular location">
    <subcellularLocation>
        <location evidence="1">Fimbrium</location>
    </subcellularLocation>
</comment>
<keyword evidence="3 5" id="KW-0732">Signal</keyword>
<dbReference type="InterPro" id="IPR050263">
    <property type="entry name" value="Bact_Fimbrial_Adh_Pro"/>
</dbReference>
<evidence type="ECO:0000256" key="2">
    <source>
        <dbReference type="ARBA" id="ARBA00006671"/>
    </source>
</evidence>
<dbReference type="InterPro" id="IPR000259">
    <property type="entry name" value="Adhesion_dom_fimbrial"/>
</dbReference>
<dbReference type="Proteomes" id="UP000284853">
    <property type="component" value="Unassembled WGS sequence"/>
</dbReference>
<dbReference type="InterPro" id="IPR008966">
    <property type="entry name" value="Adhesion_dom_sf"/>
</dbReference>
<feature type="domain" description="Fimbrial-type adhesion" evidence="6">
    <location>
        <begin position="26"/>
        <end position="172"/>
    </location>
</feature>
<name>A0ABX9PTQ6_9GAMM</name>
<dbReference type="InterPro" id="IPR036937">
    <property type="entry name" value="Adhesion_dom_fimbrial_sf"/>
</dbReference>
<proteinExistence type="inferred from homology"/>